<reference evidence="1" key="1">
    <citation type="submission" date="2021-03" db="EMBL/GenBank/DDBJ databases">
        <authorList>
            <person name="Lu T."/>
            <person name="Wang Q."/>
            <person name="Han X."/>
        </authorList>
    </citation>
    <scope>NUCLEOTIDE SEQUENCE</scope>
    <source>
        <strain evidence="1">WQ 2009</strain>
    </source>
</reference>
<evidence type="ECO:0000313" key="1">
    <source>
        <dbReference type="EMBL" id="MBP3944393.1"/>
    </source>
</evidence>
<protein>
    <submittedName>
        <fullName evidence="1">Uncharacterized protein</fullName>
    </submittedName>
</protein>
<comment type="caution">
    <text evidence="1">The sequence shown here is derived from an EMBL/GenBank/DDBJ whole genome shotgun (WGS) entry which is preliminary data.</text>
</comment>
<proteinExistence type="predicted"/>
<dbReference type="RefSeq" id="WP_353547904.1">
    <property type="nucleotide sequence ID" value="NZ_JAGKSB010000017.1"/>
</dbReference>
<sequence length="97" mass="11064">MARLLKYALWLKFIRSNRKIYEIINTYYGNTVNDNIASFSVALSEGEVITQPIGQEKAPLTHVGFVELVNGQRKGEVIIASVEDLTIWEMNRHITIL</sequence>
<accession>A0A8T4HD49</accession>
<dbReference type="AlphaFoldDB" id="A0A8T4HD49"/>
<name>A0A8T4HD49_9SPHI</name>
<organism evidence="1 2">
    <name type="scientific">Rhinopithecimicrobium faecis</name>
    <dbReference type="NCBI Taxonomy" id="2820698"/>
    <lineage>
        <taxon>Bacteria</taxon>
        <taxon>Pseudomonadati</taxon>
        <taxon>Bacteroidota</taxon>
        <taxon>Sphingobacteriia</taxon>
        <taxon>Sphingobacteriales</taxon>
        <taxon>Sphingobacteriaceae</taxon>
        <taxon>Rhinopithecimicrobium</taxon>
    </lineage>
</organism>
<dbReference type="Proteomes" id="UP000679691">
    <property type="component" value="Unassembled WGS sequence"/>
</dbReference>
<evidence type="ECO:0000313" key="2">
    <source>
        <dbReference type="Proteomes" id="UP000679691"/>
    </source>
</evidence>
<keyword evidence="2" id="KW-1185">Reference proteome</keyword>
<dbReference type="EMBL" id="JAGKSB010000017">
    <property type="protein sequence ID" value="MBP3944393.1"/>
    <property type="molecule type" value="Genomic_DNA"/>
</dbReference>
<gene>
    <name evidence="1" type="ORF">J5U18_12665</name>
</gene>